<dbReference type="PANTHER" id="PTHR19288">
    <property type="entry name" value="4-NITROPHENYLPHOSPHATASE-RELATED"/>
    <property type="match status" value="1"/>
</dbReference>
<keyword evidence="1" id="KW-0378">Hydrolase</keyword>
<protein>
    <submittedName>
        <fullName evidence="1">TIGR01459 family HAD-type hydrolase</fullName>
    </submittedName>
</protein>
<evidence type="ECO:0000313" key="2">
    <source>
        <dbReference type="Proteomes" id="UP000287447"/>
    </source>
</evidence>
<dbReference type="RefSeq" id="WP_127765366.1">
    <property type="nucleotide sequence ID" value="NZ_SADE01000002.1"/>
</dbReference>
<comment type="caution">
    <text evidence="1">The sequence shown here is derived from an EMBL/GenBank/DDBJ whole genome shotgun (WGS) entry which is preliminary data.</text>
</comment>
<dbReference type="PANTHER" id="PTHR19288:SF90">
    <property type="entry name" value="OS08G0542600 PROTEIN"/>
    <property type="match status" value="1"/>
</dbReference>
<proteinExistence type="predicted"/>
<keyword evidence="2" id="KW-1185">Reference proteome</keyword>
<dbReference type="NCBIfam" id="TIGR01459">
    <property type="entry name" value="HAD-SF-IIA-hyp4"/>
    <property type="match status" value="1"/>
</dbReference>
<dbReference type="InterPro" id="IPR006357">
    <property type="entry name" value="HAD-SF_hydro_IIA"/>
</dbReference>
<organism evidence="1 2">
    <name type="scientific">Hwanghaeella grinnelliae</name>
    <dbReference type="NCBI Taxonomy" id="2500179"/>
    <lineage>
        <taxon>Bacteria</taxon>
        <taxon>Pseudomonadati</taxon>
        <taxon>Pseudomonadota</taxon>
        <taxon>Alphaproteobacteria</taxon>
        <taxon>Rhodospirillales</taxon>
        <taxon>Rhodospirillaceae</taxon>
        <taxon>Hwanghaeella</taxon>
    </lineage>
</organism>
<name>A0A437QN98_9PROT</name>
<dbReference type="AlphaFoldDB" id="A0A437QN98"/>
<dbReference type="SUPFAM" id="SSF56784">
    <property type="entry name" value="HAD-like"/>
    <property type="match status" value="1"/>
</dbReference>
<sequence>MAEQAEPSVQIVDGIGSLADDYDTYLLDQFGVIHDGVALHDGAHEAMRNLANAGKKVIILSNSGKRASDSHGRLDSLGVDRSLYLEIITSGELVYRNLSTKTDPFYEALGPRFLMFAWDSNRGIVEGTDFEEVERIGEADFILCAGTDHQDLSWYEPALAEGLSRDLPMICANPDRVAVQPDGSLKMCPGAVAEVYEQRGGRVRWHGKPTLEVYEMCGEIAGGLDRAIGVGDSLIHDIKGANDAGIDSLLILGGIHSEEVAAPVTPQGVDALATKYGARPTHAAALFRW</sequence>
<reference evidence="2" key="1">
    <citation type="submission" date="2019-01" db="EMBL/GenBank/DDBJ databases">
        <title>Gri0909 isolated from a small marine red alga.</title>
        <authorList>
            <person name="Kim J."/>
            <person name="Jeong S.E."/>
            <person name="Jeon C.O."/>
        </authorList>
    </citation>
    <scope>NUCLEOTIDE SEQUENCE [LARGE SCALE GENOMIC DNA]</scope>
    <source>
        <strain evidence="2">Gri0909</strain>
    </source>
</reference>
<gene>
    <name evidence="1" type="ORF">EOI86_11565</name>
</gene>
<dbReference type="InterPro" id="IPR006356">
    <property type="entry name" value="HAD-SF_hydro_IIA_hyp3"/>
</dbReference>
<dbReference type="OrthoDB" id="9791073at2"/>
<dbReference type="Pfam" id="PF13242">
    <property type="entry name" value="Hydrolase_like"/>
    <property type="match status" value="1"/>
</dbReference>
<dbReference type="EMBL" id="SADE01000002">
    <property type="protein sequence ID" value="RVU35889.1"/>
    <property type="molecule type" value="Genomic_DNA"/>
</dbReference>
<dbReference type="Proteomes" id="UP000287447">
    <property type="component" value="Unassembled WGS sequence"/>
</dbReference>
<accession>A0A437QN98</accession>
<evidence type="ECO:0000313" key="1">
    <source>
        <dbReference type="EMBL" id="RVU35889.1"/>
    </source>
</evidence>
<dbReference type="Pfam" id="PF13344">
    <property type="entry name" value="Hydrolase_6"/>
    <property type="match status" value="1"/>
</dbReference>
<dbReference type="InterPro" id="IPR036412">
    <property type="entry name" value="HAD-like_sf"/>
</dbReference>
<dbReference type="Gene3D" id="3.40.50.1000">
    <property type="entry name" value="HAD superfamily/HAD-like"/>
    <property type="match status" value="2"/>
</dbReference>
<dbReference type="GO" id="GO:0005737">
    <property type="term" value="C:cytoplasm"/>
    <property type="evidence" value="ECO:0007669"/>
    <property type="project" value="TreeGrafter"/>
</dbReference>
<dbReference type="InterPro" id="IPR023214">
    <property type="entry name" value="HAD_sf"/>
</dbReference>
<dbReference type="GO" id="GO:0016791">
    <property type="term" value="F:phosphatase activity"/>
    <property type="evidence" value="ECO:0007669"/>
    <property type="project" value="TreeGrafter"/>
</dbReference>